<protein>
    <recommendedName>
        <fullName evidence="2">AB hydrolase-1 domain-containing protein</fullName>
    </recommendedName>
</protein>
<dbReference type="SUPFAM" id="SSF53474">
    <property type="entry name" value="alpha/beta-Hydrolases"/>
    <property type="match status" value="1"/>
</dbReference>
<dbReference type="InterPro" id="IPR029058">
    <property type="entry name" value="AB_hydrolase_fold"/>
</dbReference>
<comment type="caution">
    <text evidence="3">The sequence shown here is derived from an EMBL/GenBank/DDBJ whole genome shotgun (WGS) entry which is preliminary data.</text>
</comment>
<dbReference type="GeneID" id="89976507"/>
<organism evidence="3 4">
    <name type="scientific">Exophiala bonariae</name>
    <dbReference type="NCBI Taxonomy" id="1690606"/>
    <lineage>
        <taxon>Eukaryota</taxon>
        <taxon>Fungi</taxon>
        <taxon>Dikarya</taxon>
        <taxon>Ascomycota</taxon>
        <taxon>Pezizomycotina</taxon>
        <taxon>Eurotiomycetes</taxon>
        <taxon>Chaetothyriomycetidae</taxon>
        <taxon>Chaetothyriales</taxon>
        <taxon>Herpotrichiellaceae</taxon>
        <taxon>Exophiala</taxon>
    </lineage>
</organism>
<dbReference type="Pfam" id="PF12697">
    <property type="entry name" value="Abhydrolase_6"/>
    <property type="match status" value="1"/>
</dbReference>
<gene>
    <name evidence="3" type="ORF">LTR84_008343</name>
</gene>
<dbReference type="EMBL" id="JAVRRD010000030">
    <property type="protein sequence ID" value="KAK5046540.1"/>
    <property type="molecule type" value="Genomic_DNA"/>
</dbReference>
<feature type="compositionally biased region" description="Basic and acidic residues" evidence="1">
    <location>
        <begin position="420"/>
        <end position="434"/>
    </location>
</feature>
<evidence type="ECO:0000256" key="1">
    <source>
        <dbReference type="SAM" id="MobiDB-lite"/>
    </source>
</evidence>
<sequence>MSTFNIITHEIPCQHIREYPRALANGQDDILYLKVKQYIPLENPNPQPGDVTIIGAHANAIPKELYEPLWADLLDEAKHHGFGVRAIWIADLAHQGESGRLNQHSLGNDPSWSDHARDLLHLINLKREDMPRPIVGIGHSVGGAQLVDLAYIHPRLLTTVVLLDPVIQIRSSEVTPEKKSNPARASTFRRNVWPSRQEAEVSFRKSPFYQAWDPRVMPLWLEYGLSQITDCDTNESHPSSMVSGKVTLTTPPAQEAFLFLRPNYSGFGHDGKRIDRTTHADVNPASPINHPFYRSEPARIFHALPTLRPSALYIFAEHSYVSGVGKTFNDSKVSTTGTGVGGSGGIQEGRVKSVMLDGLGHMIPLESPQRTAREAALWIGAEIKKWRADEAEHARLWKSKSLTEKQTIDERWKRAIGGPPRERKSSGKGGREKL</sequence>
<dbReference type="Gene3D" id="3.40.50.1820">
    <property type="entry name" value="alpha/beta hydrolase"/>
    <property type="match status" value="1"/>
</dbReference>
<dbReference type="InterPro" id="IPR000073">
    <property type="entry name" value="AB_hydrolase_1"/>
</dbReference>
<dbReference type="AlphaFoldDB" id="A0AAV9MXV5"/>
<evidence type="ECO:0000313" key="4">
    <source>
        <dbReference type="Proteomes" id="UP001358417"/>
    </source>
</evidence>
<evidence type="ECO:0000313" key="3">
    <source>
        <dbReference type="EMBL" id="KAK5046540.1"/>
    </source>
</evidence>
<feature type="region of interest" description="Disordered" evidence="1">
    <location>
        <begin position="408"/>
        <end position="434"/>
    </location>
</feature>
<accession>A0AAV9MXV5</accession>
<reference evidence="3 4" key="1">
    <citation type="submission" date="2023-08" db="EMBL/GenBank/DDBJ databases">
        <title>Black Yeasts Isolated from many extreme environments.</title>
        <authorList>
            <person name="Coleine C."/>
            <person name="Stajich J.E."/>
            <person name="Selbmann L."/>
        </authorList>
    </citation>
    <scope>NUCLEOTIDE SEQUENCE [LARGE SCALE GENOMIC DNA]</scope>
    <source>
        <strain evidence="3 4">CCFEE 5792</strain>
    </source>
</reference>
<feature type="domain" description="AB hydrolase-1" evidence="2">
    <location>
        <begin position="70"/>
        <end position="373"/>
    </location>
</feature>
<evidence type="ECO:0000259" key="2">
    <source>
        <dbReference type="Pfam" id="PF12697"/>
    </source>
</evidence>
<keyword evidence="4" id="KW-1185">Reference proteome</keyword>
<name>A0AAV9MXV5_9EURO</name>
<dbReference type="RefSeq" id="XP_064702131.1">
    <property type="nucleotide sequence ID" value="XM_064851890.1"/>
</dbReference>
<dbReference type="Proteomes" id="UP001358417">
    <property type="component" value="Unassembled WGS sequence"/>
</dbReference>
<proteinExistence type="predicted"/>